<dbReference type="STRING" id="1526658.BHK69_29215"/>
<gene>
    <name evidence="1" type="ORF">BHK69_29215</name>
</gene>
<sequence>MPTSEGRLMVLLNDIVTIDLSETQRVSERIRTMLLSLRAEHDLAPCEYTRRVRIAPGEISHSHPVLTLNTMVREESALLSLYLHEQMHWYVTWYSHAHHDGWKTIWAALLDRYPNVPVVFPEGAHSAQSSYLHLIVNWLEIEATAGFLGREKAVEIAAKNFVYSGLYRIVLADWDALATLYGDHGLTPIHPATAMTDHDLEIAARMDEATTDALRDEMPAGKDWSAAP</sequence>
<accession>A0A1D7U9L0</accession>
<protein>
    <submittedName>
        <fullName evidence="1">Uncharacterized protein</fullName>
    </submittedName>
</protein>
<dbReference type="EMBL" id="CP017147">
    <property type="protein sequence ID" value="AOO83984.1"/>
    <property type="molecule type" value="Genomic_DNA"/>
</dbReference>
<keyword evidence="2" id="KW-1185">Reference proteome</keyword>
<reference evidence="1 2" key="1">
    <citation type="journal article" date="2015" name="Antonie Van Leeuwenhoek">
        <title>Bosea vaviloviae sp. nov., a new species of slow-growing rhizobia isolated from nodules of the relict species Vavilovia formosa (Stev.) Fed.</title>
        <authorList>
            <person name="Safronova V.I."/>
            <person name="Kuznetsova I.G."/>
            <person name="Sazanova A.L."/>
            <person name="Kimeklis A.K."/>
            <person name="Belimov A.A."/>
            <person name="Andronov E.E."/>
            <person name="Pinaev A.G."/>
            <person name="Chizhevskaya E.P."/>
            <person name="Pukhaev A.R."/>
            <person name="Popov K.P."/>
            <person name="Willems A."/>
            <person name="Tikhonovich I.A."/>
        </authorList>
    </citation>
    <scope>NUCLEOTIDE SEQUENCE [LARGE SCALE GENOMIC DNA]</scope>
    <source>
        <strain evidence="1 2">Vaf18</strain>
    </source>
</reference>
<name>A0A1D7U9L0_9HYPH</name>
<dbReference type="KEGG" id="bvv:BHK69_29215"/>
<evidence type="ECO:0000313" key="2">
    <source>
        <dbReference type="Proteomes" id="UP000094969"/>
    </source>
</evidence>
<proteinExistence type="predicted"/>
<evidence type="ECO:0000313" key="1">
    <source>
        <dbReference type="EMBL" id="AOO83984.1"/>
    </source>
</evidence>
<dbReference type="Proteomes" id="UP000094969">
    <property type="component" value="Chromosome"/>
</dbReference>
<dbReference type="AlphaFoldDB" id="A0A1D7U9L0"/>
<organism evidence="1 2">
    <name type="scientific">Bosea vaviloviae</name>
    <dbReference type="NCBI Taxonomy" id="1526658"/>
    <lineage>
        <taxon>Bacteria</taxon>
        <taxon>Pseudomonadati</taxon>
        <taxon>Pseudomonadota</taxon>
        <taxon>Alphaproteobacteria</taxon>
        <taxon>Hyphomicrobiales</taxon>
        <taxon>Boseaceae</taxon>
        <taxon>Bosea</taxon>
    </lineage>
</organism>